<evidence type="ECO:0000256" key="3">
    <source>
        <dbReference type="ARBA" id="ARBA00022618"/>
    </source>
</evidence>
<dbReference type="PANTHER" id="PTHR14728">
    <property type="entry name" value="PROTEIN AURORA BOREALIS"/>
    <property type="match status" value="1"/>
</dbReference>
<dbReference type="Proteomes" id="UP000270094">
    <property type="component" value="Unassembled WGS sequence"/>
</dbReference>
<keyword evidence="5" id="KW-0131">Cell cycle</keyword>
<evidence type="ECO:0000313" key="7">
    <source>
        <dbReference type="EMBL" id="VDM65334.1"/>
    </source>
</evidence>
<dbReference type="AlphaFoldDB" id="A0A3P7IID7"/>
<accession>A0A3P7IID7</accession>
<dbReference type="GO" id="GO:0005634">
    <property type="term" value="C:nucleus"/>
    <property type="evidence" value="ECO:0007669"/>
    <property type="project" value="TreeGrafter"/>
</dbReference>
<dbReference type="EMBL" id="UYYB01000522">
    <property type="protein sequence ID" value="VDM65334.1"/>
    <property type="molecule type" value="Genomic_DNA"/>
</dbReference>
<keyword evidence="8" id="KW-1185">Reference proteome</keyword>
<dbReference type="OrthoDB" id="10020858at2759"/>
<keyword evidence="4" id="KW-0498">Mitosis</keyword>
<feature type="compositionally biased region" description="Polar residues" evidence="6">
    <location>
        <begin position="121"/>
        <end position="160"/>
    </location>
</feature>
<dbReference type="InterPro" id="IPR023252">
    <property type="entry name" value="Aurora_borealis_protein"/>
</dbReference>
<sequence length="386" mass="43124">MERSLDGSCLDADATGDRFSAQFNSTAFVTVEELDRCSPKACKKPVDVQGNQITLPVYMRINLKLSPILHDNERRTVYGRRMVQYKCRGESPLVKSVRMDPPHPLSDISEIRAEKTDESSSSHLTDQAEDSSVSNKENERPGTSTPERNTSMPSHSRSTNSFESHILETLHTNTFSPSVFAVPEAPTSPEEFKWSIEELSILKPVHITQEEIAQSSYSPDPETEAKIQSILDEYWRNNTCHIPSPDVPVRNPLLGGHETPLCDAVRVQAALRLKYSTSSPKARPSVTSVSRRSSFVQPQRSRYSQTEVTIDPSADIDFAKLLGPSYIYNFADDCDDESVFDATASSVGSLRRRLFIGEDDHDSSQNCDVDEDLVHAPFHWSLALCL</sequence>
<dbReference type="Pfam" id="PF15280">
    <property type="entry name" value="BORA_N"/>
    <property type="match status" value="1"/>
</dbReference>
<reference evidence="7 8" key="1">
    <citation type="submission" date="2018-11" db="EMBL/GenBank/DDBJ databases">
        <authorList>
            <consortium name="Pathogen Informatics"/>
        </authorList>
    </citation>
    <scope>NUCLEOTIDE SEQUENCE [LARGE SCALE GENOMIC DNA]</scope>
</reference>
<organism evidence="7 8">
    <name type="scientific">Strongylus vulgaris</name>
    <name type="common">Blood worm</name>
    <dbReference type="NCBI Taxonomy" id="40348"/>
    <lineage>
        <taxon>Eukaryota</taxon>
        <taxon>Metazoa</taxon>
        <taxon>Ecdysozoa</taxon>
        <taxon>Nematoda</taxon>
        <taxon>Chromadorea</taxon>
        <taxon>Rhabditida</taxon>
        <taxon>Rhabditina</taxon>
        <taxon>Rhabditomorpha</taxon>
        <taxon>Strongyloidea</taxon>
        <taxon>Strongylidae</taxon>
        <taxon>Strongylus</taxon>
    </lineage>
</organism>
<dbReference type="GO" id="GO:0007088">
    <property type="term" value="P:regulation of mitotic nuclear division"/>
    <property type="evidence" value="ECO:0007669"/>
    <property type="project" value="TreeGrafter"/>
</dbReference>
<comment type="similarity">
    <text evidence="1">Belongs to the BORA family.</text>
</comment>
<dbReference type="GO" id="GO:0060236">
    <property type="term" value="P:regulation of mitotic spindle organization"/>
    <property type="evidence" value="ECO:0007669"/>
    <property type="project" value="TreeGrafter"/>
</dbReference>
<evidence type="ECO:0000256" key="2">
    <source>
        <dbReference type="ARBA" id="ARBA00020055"/>
    </source>
</evidence>
<feature type="region of interest" description="Disordered" evidence="6">
    <location>
        <begin position="93"/>
        <end position="160"/>
    </location>
</feature>
<dbReference type="PANTHER" id="PTHR14728:SF2">
    <property type="entry name" value="PROTEIN AURORA BOREALIS"/>
    <property type="match status" value="1"/>
</dbReference>
<protein>
    <recommendedName>
        <fullName evidence="2">Protein aurora borealis</fullName>
    </recommendedName>
</protein>
<evidence type="ECO:0000256" key="6">
    <source>
        <dbReference type="SAM" id="MobiDB-lite"/>
    </source>
</evidence>
<feature type="region of interest" description="Disordered" evidence="6">
    <location>
        <begin position="279"/>
        <end position="302"/>
    </location>
</feature>
<dbReference type="GO" id="GO:0051301">
    <property type="term" value="P:cell division"/>
    <property type="evidence" value="ECO:0007669"/>
    <property type="project" value="UniProtKB-KW"/>
</dbReference>
<dbReference type="GO" id="GO:0019901">
    <property type="term" value="F:protein kinase binding"/>
    <property type="evidence" value="ECO:0007669"/>
    <property type="project" value="TreeGrafter"/>
</dbReference>
<gene>
    <name evidence="7" type="ORF">SVUK_LOCUS332</name>
</gene>
<dbReference type="GO" id="GO:0005737">
    <property type="term" value="C:cytoplasm"/>
    <property type="evidence" value="ECO:0007669"/>
    <property type="project" value="TreeGrafter"/>
</dbReference>
<feature type="compositionally biased region" description="Basic and acidic residues" evidence="6">
    <location>
        <begin position="109"/>
        <end position="120"/>
    </location>
</feature>
<name>A0A3P7IID7_STRVU</name>
<evidence type="ECO:0000256" key="1">
    <source>
        <dbReference type="ARBA" id="ARBA00010963"/>
    </source>
</evidence>
<proteinExistence type="inferred from homology"/>
<evidence type="ECO:0000313" key="8">
    <source>
        <dbReference type="Proteomes" id="UP000270094"/>
    </source>
</evidence>
<evidence type="ECO:0000256" key="4">
    <source>
        <dbReference type="ARBA" id="ARBA00022776"/>
    </source>
</evidence>
<evidence type="ECO:0000256" key="5">
    <source>
        <dbReference type="ARBA" id="ARBA00023306"/>
    </source>
</evidence>
<keyword evidence="3" id="KW-0132">Cell division</keyword>
<feature type="compositionally biased region" description="Low complexity" evidence="6">
    <location>
        <begin position="283"/>
        <end position="296"/>
    </location>
</feature>